<evidence type="ECO:0000256" key="5">
    <source>
        <dbReference type="ARBA" id="ARBA00039290"/>
    </source>
</evidence>
<dbReference type="VEuPathDB" id="TriTrypDB:BSAL_33110"/>
<feature type="compositionally biased region" description="Low complexity" evidence="8">
    <location>
        <begin position="1"/>
        <end position="12"/>
    </location>
</feature>
<feature type="region of interest" description="Disordered" evidence="8">
    <location>
        <begin position="723"/>
        <end position="743"/>
    </location>
</feature>
<dbReference type="Gene3D" id="3.40.50.1820">
    <property type="entry name" value="alpha/beta hydrolase"/>
    <property type="match status" value="1"/>
</dbReference>
<feature type="domain" description="Peptidase S9A N-terminal" evidence="10">
    <location>
        <begin position="33"/>
        <end position="82"/>
    </location>
</feature>
<dbReference type="Pfam" id="PF00326">
    <property type="entry name" value="Peptidase_S9"/>
    <property type="match status" value="1"/>
</dbReference>
<dbReference type="AlphaFoldDB" id="B6DT75"/>
<reference evidence="11" key="1">
    <citation type="submission" date="2008-08" db="EMBL/GenBank/DDBJ databases">
        <title>Insights into the genome sequence of a free-living kinetoplastid: Bodo saltans (Kinetoplastida: Euglenozoa).</title>
        <authorList>
            <person name="Jackson A.P."/>
            <person name="Quail M.A."/>
            <person name="Berriman M."/>
        </authorList>
    </citation>
    <scope>NUCLEOTIDE SEQUENCE</scope>
    <source>
        <strain evidence="11">Lake Konstanz</strain>
    </source>
</reference>
<dbReference type="PANTHER" id="PTHR11757">
    <property type="entry name" value="PROTEASE FAMILY S9A OLIGOPEPTIDASE"/>
    <property type="match status" value="1"/>
</dbReference>
<dbReference type="Gene3D" id="2.130.10.120">
    <property type="entry name" value="Prolyl oligopeptidase, N-terminal domain"/>
    <property type="match status" value="2"/>
</dbReference>
<protein>
    <recommendedName>
        <fullName evidence="5">Prolyl endopeptidase-like</fullName>
    </recommendedName>
    <alternativeName>
        <fullName evidence="6">Prolylendopeptidase-like</fullName>
    </alternativeName>
</protein>
<sequence>MSTSKVAAAVSTSKRKVGAKKSSSSLSASLAPPTYPRVPHTMSHHGDTREDPYYYFRDKKDTRIKKWLSAETDFSKTALNALCHSTHDALQASPHLFPPNLSPDSLDSLSDTMFKEMKSRWRETDMSLPSKDRSFWYFARTLEGQEHASYCRVPYIPGQTDRLLQDYAALLLADPNAELPKVVGEQVMLDVNVLQEEFSKPYVEVGDFDVSHDERFLVVSLDLSDGQEIFTLFVLSLDETNRDPGAQAPSSSSATSKTKQSLREVAQQAKDQRNRRNRGGDPTEAEAASVAPPHPPHTHTILRQIDMFPASSEVMWLPDDKGFLYFAMDDTQRPHRVVFHDLTKPADSEDADVILFQEDDPQFSCSTLCYTDDEQYVTFCVASKLQEECWVMPVADASRLHDYLSTSQWRFPLSLDSSEEVEDESNECEDAQRNASSSSVRVDPYKSTFPLFRVLKKREVHLEYDTTHVTFPAKKSPSDTNNESDNNNKSGAWLILSNRPGCRNFTLDFCLDGHHHGAATSPSQSTTTTTDESDELVPMSTWHSLISYDDEVKLDHVSATAHFVVIGCRYQGCPTSYVIPMYVLAATAAAIATGSQSARSLQDRTFAIPSSELLLLAHERGDDDNNGGIASTTTNEEEELHFQHALAQRTDDWRSVLSIELSSNADDYDCSQLRLYVHHPIFPARVYLLDYLDERRTKNDTQNHHEDDSSAAAEEVLGHFAPPTLLRVDPTGGDSGAKKKRGASSALTIYDPSRYTVRRLWVQATTPCPIAADDTTLNHTPSVVQIPMTVVYRTDMFQEGVNACLITGYGSYGDCTDPEFTTERLSILDRGVVYAVAQIRGGGEMGRLWRDSGRMQHRMTSIQDFIDCSQYLVDHKFCAPDRLCSLGGSAGGTIVASAMLLAPSGLYKAVLPLVPFVDCLTTMLDPSIPLTTAEWEEWGNPLEDAAAYHTIKAYSPMDLLAAAEQQQQQQRGGGLRSVSGQVVVANVPRFVFVESGYGDPRVPHWEPMALVARLRDLVAAKREPTSKTYTPVVLHKCNLQAGHGGASGRYEQLRELADEYAFVVAAAYHP</sequence>
<accession>B6DT75</accession>
<dbReference type="InterPro" id="IPR002470">
    <property type="entry name" value="Peptidase_S9A"/>
</dbReference>
<feature type="compositionally biased region" description="Low complexity" evidence="8">
    <location>
        <begin position="20"/>
        <end position="31"/>
    </location>
</feature>
<feature type="compositionally biased region" description="Basic and acidic residues" evidence="8">
    <location>
        <begin position="270"/>
        <end position="281"/>
    </location>
</feature>
<dbReference type="InterPro" id="IPR023302">
    <property type="entry name" value="Pept_S9A_N"/>
</dbReference>
<dbReference type="Pfam" id="PF02897">
    <property type="entry name" value="Peptidase_S9_N"/>
    <property type="match status" value="2"/>
</dbReference>
<keyword evidence="4" id="KW-0720">Serine protease</keyword>
<evidence type="ECO:0000313" key="11">
    <source>
        <dbReference type="EMBL" id="ACI15909.1"/>
    </source>
</evidence>
<evidence type="ECO:0000256" key="8">
    <source>
        <dbReference type="SAM" id="MobiDB-lite"/>
    </source>
</evidence>
<dbReference type="PANTHER" id="PTHR11757:SF19">
    <property type="entry name" value="PROLYL ENDOPEPTIDASE-LIKE"/>
    <property type="match status" value="1"/>
</dbReference>
<dbReference type="InterPro" id="IPR051543">
    <property type="entry name" value="Serine_Peptidase_S9A"/>
</dbReference>
<evidence type="ECO:0000256" key="4">
    <source>
        <dbReference type="ARBA" id="ARBA00022825"/>
    </source>
</evidence>
<feature type="region of interest" description="Disordered" evidence="8">
    <location>
        <begin position="1"/>
        <end position="46"/>
    </location>
</feature>
<comment type="function">
    <text evidence="7">Serine peptidase whose precise substrate specificity remains unclear. Does not cleave peptides after a arginine or lysine residue. Regulates trans-Golgi network morphology and sorting by regulating the membrane binding of the AP-1 complex. May play a role in the regulation of synaptic vesicle exocytosis.</text>
</comment>
<evidence type="ECO:0000256" key="3">
    <source>
        <dbReference type="ARBA" id="ARBA00022801"/>
    </source>
</evidence>
<evidence type="ECO:0000256" key="6">
    <source>
        <dbReference type="ARBA" id="ARBA00042165"/>
    </source>
</evidence>
<dbReference type="InterPro" id="IPR029058">
    <property type="entry name" value="AB_hydrolase_fold"/>
</dbReference>
<feature type="domain" description="Peptidase S9A N-terminal" evidence="10">
    <location>
        <begin position="107"/>
        <end position="398"/>
    </location>
</feature>
<dbReference type="GO" id="GO:0004252">
    <property type="term" value="F:serine-type endopeptidase activity"/>
    <property type="evidence" value="ECO:0007669"/>
    <property type="project" value="InterPro"/>
</dbReference>
<keyword evidence="2" id="KW-0645">Protease</keyword>
<evidence type="ECO:0000256" key="7">
    <source>
        <dbReference type="ARBA" id="ARBA00045448"/>
    </source>
</evidence>
<feature type="region of interest" description="Disordered" evidence="8">
    <location>
        <begin position="241"/>
        <end position="299"/>
    </location>
</feature>
<comment type="similarity">
    <text evidence="1">Belongs to the peptidase S9A family.</text>
</comment>
<name>B6DT75_BODSA</name>
<proteinExistence type="inferred from homology"/>
<dbReference type="SUPFAM" id="SSF50993">
    <property type="entry name" value="Peptidase/esterase 'gauge' domain"/>
    <property type="match status" value="1"/>
</dbReference>
<feature type="compositionally biased region" description="Low complexity" evidence="8">
    <location>
        <begin position="247"/>
        <end position="259"/>
    </location>
</feature>
<dbReference type="GO" id="GO:0006508">
    <property type="term" value="P:proteolysis"/>
    <property type="evidence" value="ECO:0007669"/>
    <property type="project" value="UniProtKB-KW"/>
</dbReference>
<dbReference type="InterPro" id="IPR001375">
    <property type="entry name" value="Peptidase_S9_cat"/>
</dbReference>
<organism evidence="11">
    <name type="scientific">Bodo saltans</name>
    <name type="common">Flagellated protozoan</name>
    <dbReference type="NCBI Taxonomy" id="75058"/>
    <lineage>
        <taxon>Eukaryota</taxon>
        <taxon>Discoba</taxon>
        <taxon>Euglenozoa</taxon>
        <taxon>Kinetoplastea</taxon>
        <taxon>Metakinetoplastina</taxon>
        <taxon>Eubodonida</taxon>
        <taxon>Bodonidae</taxon>
        <taxon>Bodo</taxon>
    </lineage>
</organism>
<evidence type="ECO:0000256" key="2">
    <source>
        <dbReference type="ARBA" id="ARBA00022670"/>
    </source>
</evidence>
<dbReference type="SUPFAM" id="SSF53474">
    <property type="entry name" value="alpha/beta-Hydrolases"/>
    <property type="match status" value="1"/>
</dbReference>
<dbReference type="PRINTS" id="PR00862">
    <property type="entry name" value="PROLIGOPTASE"/>
</dbReference>
<keyword evidence="3" id="KW-0378">Hydrolase</keyword>
<feature type="region of interest" description="Disordered" evidence="8">
    <location>
        <begin position="421"/>
        <end position="441"/>
    </location>
</feature>
<evidence type="ECO:0000256" key="1">
    <source>
        <dbReference type="ARBA" id="ARBA00005228"/>
    </source>
</evidence>
<evidence type="ECO:0000259" key="10">
    <source>
        <dbReference type="Pfam" id="PF02897"/>
    </source>
</evidence>
<evidence type="ECO:0000259" key="9">
    <source>
        <dbReference type="Pfam" id="PF00326"/>
    </source>
</evidence>
<feature type="domain" description="Peptidase S9 prolyl oligopeptidase catalytic" evidence="9">
    <location>
        <begin position="820"/>
        <end position="1065"/>
    </location>
</feature>
<dbReference type="EMBL" id="FJ168547">
    <property type="protein sequence ID" value="ACI15909.1"/>
    <property type="molecule type" value="Genomic_DNA"/>
</dbReference>
<dbReference type="VEuPathDB" id="TriTrypDB:BSAL_01630"/>